<dbReference type="GO" id="GO:0006146">
    <property type="term" value="P:adenine catabolic process"/>
    <property type="evidence" value="ECO:0007669"/>
    <property type="project" value="InterPro"/>
</dbReference>
<dbReference type="RefSeq" id="XP_013906549.1">
    <property type="nucleotide sequence ID" value="XM_014051095.1"/>
</dbReference>
<dbReference type="InterPro" id="IPR006330">
    <property type="entry name" value="Ado/ade_deaminase"/>
</dbReference>
<feature type="domain" description="Adenosine deaminase" evidence="7">
    <location>
        <begin position="66"/>
        <end position="376"/>
    </location>
</feature>
<evidence type="ECO:0000256" key="1">
    <source>
        <dbReference type="ARBA" id="ARBA00001947"/>
    </source>
</evidence>
<dbReference type="InterPro" id="IPR028892">
    <property type="entry name" value="ADE"/>
</dbReference>
<dbReference type="GO" id="GO:0046872">
    <property type="term" value="F:metal ion binding"/>
    <property type="evidence" value="ECO:0007669"/>
    <property type="project" value="UniProtKB-KW"/>
</dbReference>
<protein>
    <submittedName>
        <fullName evidence="8">Adenosine deaminase</fullName>
        <ecNumber evidence="8">3.5.4.4</ecNumber>
    </submittedName>
</protein>
<dbReference type="OrthoDB" id="272271at2759"/>
<feature type="chain" id="PRO_5002265110" evidence="6">
    <location>
        <begin position="26"/>
        <end position="388"/>
    </location>
</feature>
<evidence type="ECO:0000256" key="4">
    <source>
        <dbReference type="ARBA" id="ARBA00022833"/>
    </source>
</evidence>
<dbReference type="GO" id="GO:0009117">
    <property type="term" value="P:nucleotide metabolic process"/>
    <property type="evidence" value="ECO:0007669"/>
    <property type="project" value="UniProtKB-KW"/>
</dbReference>
<keyword evidence="4" id="KW-0862">Zinc</keyword>
<evidence type="ECO:0000313" key="9">
    <source>
        <dbReference type="Proteomes" id="UP000054498"/>
    </source>
</evidence>
<dbReference type="AlphaFoldDB" id="A0A0D2MYH3"/>
<dbReference type="KEGG" id="mng:MNEG_0419"/>
<dbReference type="GeneID" id="25726537"/>
<organism evidence="8 9">
    <name type="scientific">Monoraphidium neglectum</name>
    <dbReference type="NCBI Taxonomy" id="145388"/>
    <lineage>
        <taxon>Eukaryota</taxon>
        <taxon>Viridiplantae</taxon>
        <taxon>Chlorophyta</taxon>
        <taxon>core chlorophytes</taxon>
        <taxon>Chlorophyceae</taxon>
        <taxon>CS clade</taxon>
        <taxon>Sphaeropleales</taxon>
        <taxon>Selenastraceae</taxon>
        <taxon>Monoraphidium</taxon>
    </lineage>
</organism>
<dbReference type="InterPro" id="IPR001365">
    <property type="entry name" value="A_deaminase_dom"/>
</dbReference>
<dbReference type="GO" id="GO:0043103">
    <property type="term" value="P:hypoxanthine salvage"/>
    <property type="evidence" value="ECO:0007669"/>
    <property type="project" value="TreeGrafter"/>
</dbReference>
<dbReference type="EMBL" id="KK100252">
    <property type="protein sequence ID" value="KIZ07530.1"/>
    <property type="molecule type" value="Genomic_DNA"/>
</dbReference>
<dbReference type="Proteomes" id="UP000054498">
    <property type="component" value="Unassembled WGS sequence"/>
</dbReference>
<proteinExistence type="inferred from homology"/>
<dbReference type="STRING" id="145388.A0A0D2MYH3"/>
<comment type="cofactor">
    <cofactor evidence="1">
        <name>Zn(2+)</name>
        <dbReference type="ChEBI" id="CHEBI:29105"/>
    </cofactor>
</comment>
<dbReference type="PANTHER" id="PTHR43114">
    <property type="entry name" value="ADENINE DEAMINASE"/>
    <property type="match status" value="1"/>
</dbReference>
<keyword evidence="3 8" id="KW-0378">Hydrolase</keyword>
<keyword evidence="9" id="KW-1185">Reference proteome</keyword>
<feature type="signal peptide" evidence="6">
    <location>
        <begin position="1"/>
        <end position="25"/>
    </location>
</feature>
<evidence type="ECO:0000256" key="3">
    <source>
        <dbReference type="ARBA" id="ARBA00022801"/>
    </source>
</evidence>
<dbReference type="SUPFAM" id="SSF51556">
    <property type="entry name" value="Metallo-dependent hydrolases"/>
    <property type="match status" value="1"/>
</dbReference>
<keyword evidence="6" id="KW-0732">Signal</keyword>
<keyword evidence="2" id="KW-0479">Metal-binding</keyword>
<gene>
    <name evidence="8" type="ORF">MNEG_0419</name>
</gene>
<dbReference type="Gene3D" id="3.20.20.140">
    <property type="entry name" value="Metal-dependent hydrolases"/>
    <property type="match status" value="1"/>
</dbReference>
<dbReference type="NCBIfam" id="TIGR01430">
    <property type="entry name" value="aden_deam"/>
    <property type="match status" value="1"/>
</dbReference>
<dbReference type="PANTHER" id="PTHR43114:SF6">
    <property type="entry name" value="ADENINE DEAMINASE"/>
    <property type="match status" value="1"/>
</dbReference>
<dbReference type="GO" id="GO:0005829">
    <property type="term" value="C:cytosol"/>
    <property type="evidence" value="ECO:0007669"/>
    <property type="project" value="TreeGrafter"/>
</dbReference>
<dbReference type="GO" id="GO:0000034">
    <property type="term" value="F:adenine deaminase activity"/>
    <property type="evidence" value="ECO:0007669"/>
    <property type="project" value="InterPro"/>
</dbReference>
<evidence type="ECO:0000256" key="5">
    <source>
        <dbReference type="ARBA" id="ARBA00023080"/>
    </source>
</evidence>
<dbReference type="EC" id="3.5.4.4" evidence="8"/>
<keyword evidence="5" id="KW-0546">Nucleotide metabolism</keyword>
<reference evidence="8 9" key="1">
    <citation type="journal article" date="2013" name="BMC Genomics">
        <title>Reconstruction of the lipid metabolism for the microalga Monoraphidium neglectum from its genome sequence reveals characteristics suitable for biofuel production.</title>
        <authorList>
            <person name="Bogen C."/>
            <person name="Al-Dilaimi A."/>
            <person name="Albersmeier A."/>
            <person name="Wichmann J."/>
            <person name="Grundmann M."/>
            <person name="Rupp O."/>
            <person name="Lauersen K.J."/>
            <person name="Blifernez-Klassen O."/>
            <person name="Kalinowski J."/>
            <person name="Goesmann A."/>
            <person name="Mussgnug J.H."/>
            <person name="Kruse O."/>
        </authorList>
    </citation>
    <scope>NUCLEOTIDE SEQUENCE [LARGE SCALE GENOMIC DNA]</scope>
    <source>
        <strain evidence="8 9">SAG 48.87</strain>
    </source>
</reference>
<dbReference type="HAMAP" id="MF_01962">
    <property type="entry name" value="Adenine_deaminase"/>
    <property type="match status" value="1"/>
</dbReference>
<name>A0A0D2MYH3_9CHLO</name>
<dbReference type="Pfam" id="PF00962">
    <property type="entry name" value="A_deaminase"/>
    <property type="match status" value="1"/>
</dbReference>
<dbReference type="InterPro" id="IPR032466">
    <property type="entry name" value="Metal_Hydrolase"/>
</dbReference>
<evidence type="ECO:0000313" key="8">
    <source>
        <dbReference type="EMBL" id="KIZ07530.1"/>
    </source>
</evidence>
<evidence type="ECO:0000256" key="6">
    <source>
        <dbReference type="SAM" id="SignalP"/>
    </source>
</evidence>
<sequence>MASKPHQLLLSRFLLALSLAGTATAAWRASAAGPAQQTALFSEGFLPLHSEFRGQAALRDLIQRLPKAELHIHIEGTLEPELMFALAAKNGVELPYTDVEAARAARTNFTCLEDFLRMYAAATKVLITEDDFYRLAQQYLARAEAENIRAAEIFFDPQGHLARGVPLETVIRGLSRALAESPVEASLLLCVQREFGAKAAAEALTRAIPYLPKSVIIALGMDGSELGHPPRNFVLAYGEAAALRLHRVAHAGEEGGPSYVREALSLLGAERIDHGIRSLEDPALVAAMVKSQVPITLCPLSNLKLQVYKGQLEDRIRQVLASGMRVTINSDDPAYFGSYVSGNYEWVARIAGLGPDSLAALAANSFTSSFMPQVKQQEGEWVAAQKPE</sequence>
<accession>A0A0D2MYH3</accession>
<evidence type="ECO:0000259" key="7">
    <source>
        <dbReference type="Pfam" id="PF00962"/>
    </source>
</evidence>
<evidence type="ECO:0000256" key="2">
    <source>
        <dbReference type="ARBA" id="ARBA00022723"/>
    </source>
</evidence>